<dbReference type="GO" id="GO:0042461">
    <property type="term" value="P:photoreceptor cell development"/>
    <property type="evidence" value="ECO:0007669"/>
    <property type="project" value="TreeGrafter"/>
</dbReference>
<feature type="region of interest" description="Disordered" evidence="14">
    <location>
        <begin position="1220"/>
        <end position="1247"/>
    </location>
</feature>
<feature type="compositionally biased region" description="Polar residues" evidence="14">
    <location>
        <begin position="568"/>
        <end position="590"/>
    </location>
</feature>
<dbReference type="GO" id="GO:0035556">
    <property type="term" value="P:intracellular signal transduction"/>
    <property type="evidence" value="ECO:0007669"/>
    <property type="project" value="InterPro"/>
</dbReference>
<dbReference type="eggNOG" id="KOG3757">
    <property type="taxonomic scope" value="Eukaryota"/>
</dbReference>
<feature type="compositionally biased region" description="Low complexity" evidence="14">
    <location>
        <begin position="1771"/>
        <end position="1789"/>
    </location>
</feature>
<sequence length="1882" mass="202686">MNSTPQDAQAPRYHEFLLPSVARTSSITQVTPAKKITFFKRGDPRFSGVRLAVHQRVFKNFSALMDELSQRVPLSFGVRSVTTPQGLHCLSTLEQLEDGGCYLCSDKKPPQARSGPGGQQGTDPSAQPSGDLEGWYEVPGTPSSWKGPKAPRRIMLVKNTDPRFQRTVVLSHRNTRSLKTFISKASDLLQFPVKQVFTISGKKVDSLQSLLHSPLVLVCAGHESFRPPAMEESRRNGTETLPGLTSRNKNGSWGLKAKQSVIHSRSKSDGRLRQFSLLSERSGISDPPVSPHCTWMGPALHRHPQNTPVHLGPLVADDDFEKKVHMNEDGSLSVEMKVRFHLLSKDMLLWSRGARKASTLTTPSEECPVLGEVDPLHCVLEGSPGGFSEPGAPGLRHCESGGEEAFNQGQQAGPGYQIWTNPLYRTQGEETDSWRRALLTKHCHSTASWSQGVASGKRTSKIRVSLASNDRPTAGSEANSSYCPRTPEGSVGSCSGHQAARAASKREVEQEAGCTHPAGGDPNLGPKPEPCSLEVTLPDLSASASFLKRSGETGEPCWGCASSEGTVISQQEHTQEGSTNCPPLSPSSLKNGDLQAKECGQGTGGHKARDGSVTRLPVALDHSSSWYAGGCSSPLSSCTSAQRRSRKQKSQASAMSSPNTSDFGSISQRSHHRQHHHQRVVPYSLDLPTTKQVLSPANTGGSCSGGPELGFPESSSSVRKQASKDPGSPSSGSLCSQSTPGVSSAAIILVSNSDPQKTNCASHFYHSHFTSAETKGDSELRVSSPPTPSNTSDSFSSHVKVDHLDEKAGGNNPKLSSPLVWVVKWPDGVKSGDHQGSCCSQIDTSLASQPQGGPRSISGACLVCSRYCPTPPRGQPCIKKHSSSSSSNSNSNQSANRGSGGREQGMSQGKVAGEGESLEEQEEDGGMMPSALPHISPEAVIREWLSHIPEEPILMKYEMMDESPNVAGDGPEGTQEDPVDKHSLEGLGELARVREQPLEGETSEKPELDRSSVTDDAIPKSKEAFPQRGASRGVSDACEKDRASDRTTVGRGVSEGILPSRIPASIQIMKELISSKQGRPSSLPEVSGVVGRRLSHSACALVTCLTRLHFFDEHLGSSASKMRFIDSPKFQELLVTLQSLWPQCDLGKDKLDLGLQELGSCQGLPGFTSHAVTEDFTPTSSSGVDVSSGSRGSREGSGPCPVDCALSPERMELPLKMVTSSISDQRPDSRASENPEDPRNQHLSCSKVSSNSQAWACATNQDEAGENSREQMLGNSLEQLVENTMFPETERVNKQELSVDSTEDGEGTQEDTRMQKEETGRDPDSVGLCPPGMSDKPKELFSNPSECDSHASEHQSGPTFDYGLKKLPGNAEMAGGQTQVNSTQGPGAHRGFLDLDPIWVFKLLKKMEKAFMTHFVSATAMVRAHWGLQNNDLLDQMVAELEQNVGWRLQDSIKRELRKIQIRARRKAARPLRWEMSMQTEQRRRSLQGLRNLSAFTEQTRAHGLFSLTLEDEPTVSGAQRNELGGKAKGEEFCPCKACMRKKVSPIPSRDTMGAGSAPIKKAFDLQQILQKRKGGPNNGEAVEEAPEEGGMGLLQVASLRTRSVQGVYGELEPGLGLSSGADEGDEIEGKQKLSGDEDPELGEGEGASYQEGEEDTDTQKRDRKTGISVGNNLEKEEWEEQHVGEQEENDKASGRGNRGPGGDVDGTDAIKAQKAEGEGQTELRDEKEGSPPVSQGEVQLGKASENSCPDQEGKLASPAAPSGDTPYQRSASKTVNSSSSMSSLGNCSQVSQKGSEEEHPNGDTRSIADEPKGITHQERKVTRMYFKSSTSEGEGAPSGPSTPDQGADDDPDLEDRKIVKSLTFTKVVDRADEFGQDDLDF</sequence>
<feature type="compositionally biased region" description="Low complexity" evidence="14">
    <location>
        <begin position="1612"/>
        <end position="1621"/>
    </location>
</feature>
<feature type="region of interest" description="Disordered" evidence="14">
    <location>
        <begin position="1172"/>
        <end position="1206"/>
    </location>
</feature>
<evidence type="ECO:0000256" key="2">
    <source>
        <dbReference type="ARBA" id="ARBA00004504"/>
    </source>
</evidence>
<dbReference type="HOGENOM" id="CLU_001096_0_0_1"/>
<feature type="compositionally biased region" description="Basic and acidic residues" evidence="14">
    <location>
        <begin position="1310"/>
        <end position="1324"/>
    </location>
</feature>
<dbReference type="Gene3D" id="3.10.20.230">
    <property type="entry name" value="Doublecortin domain"/>
    <property type="match status" value="2"/>
</dbReference>
<name>G3TJG8_LOXAF</name>
<comment type="function">
    <text evidence="11">Required for the differentiation of photoreceptor cells. Plays a role in the organization of outer segment of rod and cone photoreceptors.</text>
</comment>
<feature type="compositionally biased region" description="Low complexity" evidence="14">
    <location>
        <begin position="726"/>
        <end position="738"/>
    </location>
</feature>
<feature type="region of interest" description="Disordered" evidence="14">
    <location>
        <begin position="1612"/>
        <end position="1857"/>
    </location>
</feature>
<dbReference type="GO" id="GO:0007601">
    <property type="term" value="P:visual perception"/>
    <property type="evidence" value="ECO:0007669"/>
    <property type="project" value="UniProtKB-KW"/>
</dbReference>
<evidence type="ECO:0000256" key="12">
    <source>
        <dbReference type="ARBA" id="ARBA00065121"/>
    </source>
</evidence>
<dbReference type="Pfam" id="PF03607">
    <property type="entry name" value="DCX"/>
    <property type="match status" value="2"/>
</dbReference>
<evidence type="ECO:0000259" key="15">
    <source>
        <dbReference type="PROSITE" id="PS50309"/>
    </source>
</evidence>
<dbReference type="SUPFAM" id="SSF89837">
    <property type="entry name" value="Doublecortin (DC)"/>
    <property type="match status" value="2"/>
</dbReference>
<keyword evidence="9" id="KW-0966">Cell projection</keyword>
<evidence type="ECO:0000256" key="14">
    <source>
        <dbReference type="SAM" id="MobiDB-lite"/>
    </source>
</evidence>
<feature type="region of interest" description="Disordered" evidence="14">
    <location>
        <begin position="568"/>
        <end position="612"/>
    </location>
</feature>
<comment type="subunit">
    <text evidence="12">Interacts with RP1; has a synergistic effect with RP1 in photoreceptor differentiation.</text>
</comment>
<keyword evidence="8" id="KW-0206">Cytoskeleton</keyword>
<feature type="compositionally biased region" description="Basic and acidic residues" evidence="14">
    <location>
        <begin position="991"/>
        <end position="1025"/>
    </location>
</feature>
<dbReference type="FunFam" id="3.10.20.230:FF:000010">
    <property type="entry name" value="Retinitis pigmentosa 1-like 1a"/>
    <property type="match status" value="1"/>
</dbReference>
<feature type="region of interest" description="Disordered" evidence="14">
    <location>
        <begin position="1288"/>
        <end position="1361"/>
    </location>
</feature>
<dbReference type="InterPro" id="IPR003533">
    <property type="entry name" value="Doublecortin_dom"/>
</dbReference>
<feature type="region of interest" description="Disordered" evidence="14">
    <location>
        <begin position="107"/>
        <end position="150"/>
    </location>
</feature>
<dbReference type="InterPro" id="IPR036572">
    <property type="entry name" value="Doublecortin_dom_sf"/>
</dbReference>
<dbReference type="OMA" id="MSHSSCE"/>
<feature type="region of interest" description="Disordered" evidence="14">
    <location>
        <begin position="228"/>
        <end position="259"/>
    </location>
</feature>
<evidence type="ECO:0000256" key="3">
    <source>
        <dbReference type="ARBA" id="ARBA00022490"/>
    </source>
</evidence>
<organism evidence="16 17">
    <name type="scientific">Loxodonta africana</name>
    <name type="common">African elephant</name>
    <dbReference type="NCBI Taxonomy" id="9785"/>
    <lineage>
        <taxon>Eukaryota</taxon>
        <taxon>Metazoa</taxon>
        <taxon>Chordata</taxon>
        <taxon>Craniata</taxon>
        <taxon>Vertebrata</taxon>
        <taxon>Euteleostomi</taxon>
        <taxon>Mammalia</taxon>
        <taxon>Eutheria</taxon>
        <taxon>Afrotheria</taxon>
        <taxon>Proboscidea</taxon>
        <taxon>Elephantidae</taxon>
        <taxon>Loxodonta</taxon>
    </lineage>
</organism>
<reference evidence="16" key="3">
    <citation type="submission" date="2025-09" db="UniProtKB">
        <authorList>
            <consortium name="Ensembl"/>
        </authorList>
    </citation>
    <scope>IDENTIFICATION</scope>
    <source>
        <strain evidence="16">Isolate ISIS603380</strain>
    </source>
</reference>
<evidence type="ECO:0000256" key="9">
    <source>
        <dbReference type="ARBA" id="ARBA00023273"/>
    </source>
</evidence>
<feature type="region of interest" description="Disordered" evidence="14">
    <location>
        <begin position="631"/>
        <end position="738"/>
    </location>
</feature>
<keyword evidence="10" id="KW-0844">Vision</keyword>
<feature type="region of interest" description="Disordered" evidence="14">
    <location>
        <begin position="874"/>
        <end position="932"/>
    </location>
</feature>
<feature type="compositionally biased region" description="Low complexity" evidence="14">
    <location>
        <begin position="1180"/>
        <end position="1191"/>
    </location>
</feature>
<feature type="compositionally biased region" description="Basic and acidic residues" evidence="14">
    <location>
        <begin position="1795"/>
        <end position="1822"/>
    </location>
</feature>
<dbReference type="FunFam" id="3.10.20.230:FF:000008">
    <property type="entry name" value="retinitis pigmentosa 1-like 1 protein"/>
    <property type="match status" value="1"/>
</dbReference>
<dbReference type="FunCoup" id="G3TJG8">
    <property type="interactions" value="1"/>
</dbReference>
<dbReference type="Ensembl" id="ENSLAFT00000017740.4">
    <property type="protein sequence ID" value="ENSLAFP00000014874.4"/>
    <property type="gene ID" value="ENSLAFG00000017736.4"/>
</dbReference>
<evidence type="ECO:0000256" key="7">
    <source>
        <dbReference type="ARBA" id="ARBA00023069"/>
    </source>
</evidence>
<feature type="region of interest" description="Disordered" evidence="14">
    <location>
        <begin position="772"/>
        <end position="798"/>
    </location>
</feature>
<evidence type="ECO:0000256" key="13">
    <source>
        <dbReference type="ARBA" id="ARBA00069882"/>
    </source>
</evidence>
<comment type="subcellular location">
    <subcellularLocation>
        <location evidence="2">Cell projection</location>
        <location evidence="2">Cilium</location>
        <location evidence="2">Photoreceptor outer segment</location>
    </subcellularLocation>
    <subcellularLocation>
        <location evidence="1">Cytoplasm</location>
        <location evidence="1">Cytoskeleton</location>
        <location evidence="1">Cilium axoneme</location>
    </subcellularLocation>
</comment>
<feature type="region of interest" description="Disordered" evidence="14">
    <location>
        <begin position="991"/>
        <end position="1048"/>
    </location>
</feature>
<feature type="compositionally biased region" description="Basic and acidic residues" evidence="14">
    <location>
        <begin position="1712"/>
        <end position="1730"/>
    </location>
</feature>
<dbReference type="Proteomes" id="UP000007646">
    <property type="component" value="Unassembled WGS sequence"/>
</dbReference>
<feature type="compositionally biased region" description="Polar residues" evidence="14">
    <location>
        <begin position="650"/>
        <end position="664"/>
    </location>
</feature>
<feature type="compositionally biased region" description="Basic residues" evidence="14">
    <location>
        <begin position="669"/>
        <end position="679"/>
    </location>
</feature>
<evidence type="ECO:0000256" key="11">
    <source>
        <dbReference type="ARBA" id="ARBA00057781"/>
    </source>
</evidence>
<proteinExistence type="predicted"/>
<dbReference type="PROSITE" id="PS50309">
    <property type="entry name" value="DC"/>
    <property type="match status" value="2"/>
</dbReference>
<protein>
    <recommendedName>
        <fullName evidence="13">Retinitis pigmentosa 1-like 1 protein</fullName>
    </recommendedName>
</protein>
<dbReference type="GeneTree" id="ENSGT00940000154242"/>
<feature type="compositionally biased region" description="Polar residues" evidence="14">
    <location>
        <begin position="633"/>
        <end position="642"/>
    </location>
</feature>
<evidence type="ECO:0000256" key="1">
    <source>
        <dbReference type="ARBA" id="ARBA00004430"/>
    </source>
</evidence>
<dbReference type="PANTHER" id="PTHR23005:SF3">
    <property type="entry name" value="RETINITIS PIGMENTOSA 1-LIKE 1 PROTEIN"/>
    <property type="match status" value="1"/>
</dbReference>
<feature type="compositionally biased region" description="Polar residues" evidence="14">
    <location>
        <begin position="687"/>
        <end position="701"/>
    </location>
</feature>
<keyword evidence="5" id="KW-0677">Repeat</keyword>
<feature type="compositionally biased region" description="Acidic residues" evidence="14">
    <location>
        <begin position="916"/>
        <end position="925"/>
    </location>
</feature>
<keyword evidence="7" id="KW-0969">Cilium</keyword>
<feature type="compositionally biased region" description="Basic and acidic residues" evidence="14">
    <location>
        <begin position="1681"/>
        <end position="1694"/>
    </location>
</feature>
<feature type="compositionally biased region" description="Basic and acidic residues" evidence="14">
    <location>
        <begin position="1225"/>
        <end position="1240"/>
    </location>
</feature>
<evidence type="ECO:0000313" key="17">
    <source>
        <dbReference type="Proteomes" id="UP000007646"/>
    </source>
</evidence>
<dbReference type="PANTHER" id="PTHR23005">
    <property type="entry name" value="RETINITIS PIGMENTOSA 1 PROTEIN"/>
    <property type="match status" value="1"/>
</dbReference>
<feature type="compositionally biased region" description="Basic and acidic residues" evidence="14">
    <location>
        <begin position="228"/>
        <end position="237"/>
    </location>
</feature>
<evidence type="ECO:0000256" key="6">
    <source>
        <dbReference type="ARBA" id="ARBA00022794"/>
    </source>
</evidence>
<keyword evidence="4" id="KW-0716">Sensory transduction</keyword>
<feature type="region of interest" description="Disordered" evidence="14">
    <location>
        <begin position="467"/>
        <end position="525"/>
    </location>
</feature>
<dbReference type="STRING" id="9785.ENSLAFP00000014874"/>
<feature type="domain" description="Doublecortin" evidence="15">
    <location>
        <begin position="34"/>
        <end position="109"/>
    </location>
</feature>
<dbReference type="GO" id="GO:0035082">
    <property type="term" value="P:axoneme assembly"/>
    <property type="evidence" value="ECO:0007669"/>
    <property type="project" value="TreeGrafter"/>
</dbReference>
<dbReference type="GO" id="GO:0045494">
    <property type="term" value="P:photoreceptor cell maintenance"/>
    <property type="evidence" value="ECO:0007669"/>
    <property type="project" value="UniProtKB-ARBA"/>
</dbReference>
<evidence type="ECO:0000256" key="4">
    <source>
        <dbReference type="ARBA" id="ARBA00022606"/>
    </source>
</evidence>
<feature type="compositionally biased region" description="Polar residues" evidence="14">
    <location>
        <begin position="467"/>
        <end position="483"/>
    </location>
</feature>
<dbReference type="InParanoid" id="G3TJG8"/>
<evidence type="ECO:0000256" key="5">
    <source>
        <dbReference type="ARBA" id="ARBA00022737"/>
    </source>
</evidence>
<dbReference type="SMART" id="SM00537">
    <property type="entry name" value="DCX"/>
    <property type="match status" value="2"/>
</dbReference>
<keyword evidence="3" id="KW-0963">Cytoplasm</keyword>
<evidence type="ECO:0000256" key="10">
    <source>
        <dbReference type="ARBA" id="ARBA00023305"/>
    </source>
</evidence>
<feature type="compositionally biased region" description="Low complexity" evidence="14">
    <location>
        <begin position="883"/>
        <end position="897"/>
    </location>
</feature>
<keyword evidence="17" id="KW-1185">Reference proteome</keyword>
<dbReference type="GO" id="GO:0060041">
    <property type="term" value="P:retina development in camera-type eye"/>
    <property type="evidence" value="ECO:0007669"/>
    <property type="project" value="TreeGrafter"/>
</dbReference>
<evidence type="ECO:0000313" key="16">
    <source>
        <dbReference type="Ensembl" id="ENSLAFP00000014874.4"/>
    </source>
</evidence>
<reference evidence="16" key="2">
    <citation type="submission" date="2025-08" db="UniProtKB">
        <authorList>
            <consortium name="Ensembl"/>
        </authorList>
    </citation>
    <scope>IDENTIFICATION</scope>
    <source>
        <strain evidence="16">Isolate ISIS603380</strain>
    </source>
</reference>
<evidence type="ECO:0000256" key="8">
    <source>
        <dbReference type="ARBA" id="ARBA00023212"/>
    </source>
</evidence>
<accession>G3TJG8</accession>
<reference evidence="16 17" key="1">
    <citation type="submission" date="2009-06" db="EMBL/GenBank/DDBJ databases">
        <title>The Genome Sequence of Loxodonta africana (African elephant).</title>
        <authorList>
            <person name="Di Palma F."/>
            <person name="Heiman D."/>
            <person name="Young S."/>
            <person name="Johnson J."/>
            <person name="Lander E.S."/>
            <person name="Lindblad-Toh K."/>
        </authorList>
    </citation>
    <scope>NUCLEOTIDE SEQUENCE [LARGE SCALE GENOMIC DNA]</scope>
    <source>
        <strain evidence="16 17">Isolate ISIS603380</strain>
    </source>
</reference>
<feature type="domain" description="Doublecortin" evidence="15">
    <location>
        <begin position="152"/>
        <end position="231"/>
    </location>
</feature>
<dbReference type="GO" id="GO:0005930">
    <property type="term" value="C:axoneme"/>
    <property type="evidence" value="ECO:0007669"/>
    <property type="project" value="UniProtKB-SubCell"/>
</dbReference>
<keyword evidence="6" id="KW-0970">Cilium biogenesis/degradation</keyword>
<dbReference type="GO" id="GO:0001750">
    <property type="term" value="C:photoreceptor outer segment"/>
    <property type="evidence" value="ECO:0007669"/>
    <property type="project" value="UniProtKB-SubCell"/>
</dbReference>